<dbReference type="GeneID" id="18820069"/>
<dbReference type="EMBL" id="GL945436">
    <property type="protein sequence ID" value="EGO23227.1"/>
    <property type="molecule type" value="Genomic_DNA"/>
</dbReference>
<dbReference type="RefSeq" id="XP_007320467.1">
    <property type="nucleotide sequence ID" value="XM_007320405.1"/>
</dbReference>
<organism>
    <name type="scientific">Serpula lacrymans var. lacrymans (strain S7.9)</name>
    <name type="common">Dry rot fungus</name>
    <dbReference type="NCBI Taxonomy" id="578457"/>
    <lineage>
        <taxon>Eukaryota</taxon>
        <taxon>Fungi</taxon>
        <taxon>Dikarya</taxon>
        <taxon>Basidiomycota</taxon>
        <taxon>Agaricomycotina</taxon>
        <taxon>Agaricomycetes</taxon>
        <taxon>Agaricomycetidae</taxon>
        <taxon>Boletales</taxon>
        <taxon>Coniophorineae</taxon>
        <taxon>Serpulaceae</taxon>
        <taxon>Serpula</taxon>
    </lineage>
</organism>
<proteinExistence type="predicted"/>
<evidence type="ECO:0000313" key="1">
    <source>
        <dbReference type="EMBL" id="EGO23227.1"/>
    </source>
</evidence>
<dbReference type="KEGG" id="sla:SERLADRAFT_472094"/>
<dbReference type="AlphaFoldDB" id="F8P249"/>
<name>F8P249_SERL9</name>
<dbReference type="HOGENOM" id="CLU_3015648_0_0_1"/>
<gene>
    <name evidence="1" type="ORF">SERLADRAFT_472094</name>
</gene>
<reference evidence="1" key="1">
    <citation type="submission" date="2011-04" db="EMBL/GenBank/DDBJ databases">
        <title>Evolution of plant cell wall degrading machinery underlies the functional diversity of forest fungi.</title>
        <authorList>
            <consortium name="US DOE Joint Genome Institute (JGI-PGF)"/>
            <person name="Eastwood D.C."/>
            <person name="Floudas D."/>
            <person name="Binder M."/>
            <person name="Majcherczyk A."/>
            <person name="Schneider P."/>
            <person name="Aerts A."/>
            <person name="Asiegbu F.O."/>
            <person name="Baker S.E."/>
            <person name="Barry K."/>
            <person name="Bendiksby M."/>
            <person name="Blumentritt M."/>
            <person name="Coutinho P.M."/>
            <person name="Cullen D."/>
            <person name="Cullen D."/>
            <person name="Gathman A."/>
            <person name="Goodell B."/>
            <person name="Henrissat B."/>
            <person name="Ihrmark K."/>
            <person name="Kauserud H."/>
            <person name="Kohler A."/>
            <person name="LaButti K."/>
            <person name="Lapidus A."/>
            <person name="Lavin J.L."/>
            <person name="Lee Y.-H."/>
            <person name="Lindquist E."/>
            <person name="Lilly W."/>
            <person name="Lucas S."/>
            <person name="Morin E."/>
            <person name="Murat C."/>
            <person name="Oguiza J.A."/>
            <person name="Park J."/>
            <person name="Pisabarro A.G."/>
            <person name="Riley R."/>
            <person name="Rosling A."/>
            <person name="Salamov A."/>
            <person name="Schmidt O."/>
            <person name="Schmutz J."/>
            <person name="Skrede I."/>
            <person name="Stenlid J."/>
            <person name="Wiebenga A."/>
            <person name="Xie X."/>
            <person name="Kues U."/>
            <person name="Hibbett D.S."/>
            <person name="Hoffmeister D."/>
            <person name="Hogberg N."/>
            <person name="Martin F."/>
            <person name="Grigoriev I.V."/>
            <person name="Watkinson S.C."/>
        </authorList>
    </citation>
    <scope>NUCLEOTIDE SEQUENCE</scope>
    <source>
        <strain evidence="1">S7.9</strain>
    </source>
</reference>
<protein>
    <submittedName>
        <fullName evidence="1">Uncharacterized protein</fullName>
    </submittedName>
</protein>
<dbReference type="Proteomes" id="UP000008064">
    <property type="component" value="Unassembled WGS sequence"/>
</dbReference>
<accession>F8P249</accession>
<sequence length="56" mass="6540">MYTDAMGKDMLKRTARGTGFKRNSQAKACILLCRKSFCNYICQWRWSLWLSAQSLT</sequence>